<reference evidence="1 2" key="1">
    <citation type="submission" date="2019-03" db="EMBL/GenBank/DDBJ databases">
        <authorList>
            <person name="Kox A.R. M."/>
        </authorList>
    </citation>
    <scope>NUCLEOTIDE SEQUENCE [LARGE SCALE GENOMIC DNA]</scope>
    <source>
        <strain evidence="1">MTUNDRAET4 annotated genome</strain>
    </source>
</reference>
<dbReference type="KEGG" id="mtun:MTUNDRAET4_0697"/>
<protein>
    <submittedName>
        <fullName evidence="1">Uncharacterized protein</fullName>
    </submittedName>
</protein>
<dbReference type="EMBL" id="LR536450">
    <property type="protein sequence ID" value="VFU07590.1"/>
    <property type="molecule type" value="Genomic_DNA"/>
</dbReference>
<proteinExistence type="predicted"/>
<accession>A0A4U8YX86</accession>
<evidence type="ECO:0000313" key="1">
    <source>
        <dbReference type="EMBL" id="VFU07590.1"/>
    </source>
</evidence>
<dbReference type="AlphaFoldDB" id="A0A4U8YX86"/>
<organism evidence="1 2">
    <name type="scientific">Methylocella tundrae</name>
    <dbReference type="NCBI Taxonomy" id="227605"/>
    <lineage>
        <taxon>Bacteria</taxon>
        <taxon>Pseudomonadati</taxon>
        <taxon>Pseudomonadota</taxon>
        <taxon>Alphaproteobacteria</taxon>
        <taxon>Hyphomicrobiales</taxon>
        <taxon>Beijerinckiaceae</taxon>
        <taxon>Methylocella</taxon>
    </lineage>
</organism>
<evidence type="ECO:0000313" key="2">
    <source>
        <dbReference type="Proteomes" id="UP000294360"/>
    </source>
</evidence>
<name>A0A4U8YX86_METTU</name>
<gene>
    <name evidence="1" type="ORF">MTUNDRAET4_0697</name>
</gene>
<dbReference type="Proteomes" id="UP000294360">
    <property type="component" value="Chromosome"/>
</dbReference>
<sequence>MALRSRIAEGAPWPPEPLSSGRCCFDAPNRALSMAAPVGVGRVSNVPRAIAIEMAMAVG</sequence>